<comment type="caution">
    <text evidence="1">The sequence shown here is derived from an EMBL/GenBank/DDBJ whole genome shotgun (WGS) entry which is preliminary data.</text>
</comment>
<dbReference type="EMBL" id="CAUYUJ010000915">
    <property type="protein sequence ID" value="CAK0793190.1"/>
    <property type="molecule type" value="Genomic_DNA"/>
</dbReference>
<keyword evidence="2" id="KW-1185">Reference proteome</keyword>
<protein>
    <submittedName>
        <fullName evidence="1">Uncharacterized protein</fullName>
    </submittedName>
</protein>
<sequence length="210" mass="22019">SVPPATQTRYRGACEKFKGFACEHGLSILAGAAVDSSLEVYLDHVWFDGRSIFDAGRCAWGGVSRDPMPQQALFLACDWLCDMGNKANLSASQVYQTTANDIKVAPSSLRGAGYPAAAIMIAQSSEGDDGGASRRPITMAVEQDDTVVFTGAASKEVGGDQVAGLLAKLKAAKRGSSAPLFGLTVAEYERRCMAAFEACSLGALCLAPRV</sequence>
<feature type="non-terminal residue" evidence="1">
    <location>
        <position position="210"/>
    </location>
</feature>
<dbReference type="Proteomes" id="UP001189429">
    <property type="component" value="Unassembled WGS sequence"/>
</dbReference>
<evidence type="ECO:0000313" key="2">
    <source>
        <dbReference type="Proteomes" id="UP001189429"/>
    </source>
</evidence>
<proteinExistence type="predicted"/>
<feature type="non-terminal residue" evidence="1">
    <location>
        <position position="1"/>
    </location>
</feature>
<accession>A0ABN9PJK2</accession>
<reference evidence="1" key="1">
    <citation type="submission" date="2023-10" db="EMBL/GenBank/DDBJ databases">
        <authorList>
            <person name="Chen Y."/>
            <person name="Shah S."/>
            <person name="Dougan E. K."/>
            <person name="Thang M."/>
            <person name="Chan C."/>
        </authorList>
    </citation>
    <scope>NUCLEOTIDE SEQUENCE [LARGE SCALE GENOMIC DNA]</scope>
</reference>
<name>A0ABN9PJK2_9DINO</name>
<organism evidence="1 2">
    <name type="scientific">Prorocentrum cordatum</name>
    <dbReference type="NCBI Taxonomy" id="2364126"/>
    <lineage>
        <taxon>Eukaryota</taxon>
        <taxon>Sar</taxon>
        <taxon>Alveolata</taxon>
        <taxon>Dinophyceae</taxon>
        <taxon>Prorocentrales</taxon>
        <taxon>Prorocentraceae</taxon>
        <taxon>Prorocentrum</taxon>
    </lineage>
</organism>
<gene>
    <name evidence="1" type="ORF">PCOR1329_LOCUS3571</name>
</gene>
<evidence type="ECO:0000313" key="1">
    <source>
        <dbReference type="EMBL" id="CAK0793190.1"/>
    </source>
</evidence>